<evidence type="ECO:0000313" key="2">
    <source>
        <dbReference type="Proteomes" id="UP001596989"/>
    </source>
</evidence>
<organism evidence="1 2">
    <name type="scientific">Paenibacillus chungangensis</name>
    <dbReference type="NCBI Taxonomy" id="696535"/>
    <lineage>
        <taxon>Bacteria</taxon>
        <taxon>Bacillati</taxon>
        <taxon>Bacillota</taxon>
        <taxon>Bacilli</taxon>
        <taxon>Bacillales</taxon>
        <taxon>Paenibacillaceae</taxon>
        <taxon>Paenibacillus</taxon>
    </lineage>
</organism>
<protein>
    <submittedName>
        <fullName evidence="1">Uncharacterized protein</fullName>
    </submittedName>
</protein>
<name>A0ABW3HL25_9BACL</name>
<evidence type="ECO:0000313" key="1">
    <source>
        <dbReference type="EMBL" id="MFD0958193.1"/>
    </source>
</evidence>
<dbReference type="Proteomes" id="UP001596989">
    <property type="component" value="Unassembled WGS sequence"/>
</dbReference>
<dbReference type="EMBL" id="JBHTJZ010000004">
    <property type="protein sequence ID" value="MFD0958193.1"/>
    <property type="molecule type" value="Genomic_DNA"/>
</dbReference>
<reference evidence="2" key="1">
    <citation type="journal article" date="2019" name="Int. J. Syst. Evol. Microbiol.">
        <title>The Global Catalogue of Microorganisms (GCM) 10K type strain sequencing project: providing services to taxonomists for standard genome sequencing and annotation.</title>
        <authorList>
            <consortium name="The Broad Institute Genomics Platform"/>
            <consortium name="The Broad Institute Genome Sequencing Center for Infectious Disease"/>
            <person name="Wu L."/>
            <person name="Ma J."/>
        </authorList>
    </citation>
    <scope>NUCLEOTIDE SEQUENCE [LARGE SCALE GENOMIC DNA]</scope>
    <source>
        <strain evidence="2">CCUG 59129</strain>
    </source>
</reference>
<comment type="caution">
    <text evidence="1">The sequence shown here is derived from an EMBL/GenBank/DDBJ whole genome shotgun (WGS) entry which is preliminary data.</text>
</comment>
<accession>A0ABW3HL25</accession>
<dbReference type="RefSeq" id="WP_377561846.1">
    <property type="nucleotide sequence ID" value="NZ_JBHTJZ010000004.1"/>
</dbReference>
<gene>
    <name evidence="1" type="ORF">ACFQ2I_02185</name>
</gene>
<keyword evidence="2" id="KW-1185">Reference proteome</keyword>
<proteinExistence type="predicted"/>
<sequence>MRMKLLQLAFFVVITVFFDKRGLLKYARKRIFGLIHSAYFFSHILSALTNCPSL</sequence>